<feature type="non-terminal residue" evidence="1">
    <location>
        <position position="1"/>
    </location>
</feature>
<comment type="caution">
    <text evidence="1">The sequence shown here is derived from an EMBL/GenBank/DDBJ whole genome shotgun (WGS) entry which is preliminary data.</text>
</comment>
<accession>A0AAN8FMZ9</accession>
<sequence>VLPSFKIITTISEGQPLSSTGVTVEARYYHGAPLSGSLLLYCSVQKRHNESQPLQLLQSQIVDGLWQESVNMTMCFMNDRRLATEILVQIRDQGTGNRGESQVLFDPLMPGFEMVPLRPVFNSRTQHIFLTTHSTGAPASELGITLQCLDDPKGPPIHMNTKLGDVLVFDIPANWKKCGLIMVEAMRNVGKVESRAKALLLPNVEEVKSLEPSWIEVPSFRASYFVGDRIQVTVPKQVARSLNYLVVCNSRTVASTGQVRDDGLLKIKVTTGMVGHCGLLVYSMDAKAATDMVQFSVKDRCEV</sequence>
<protein>
    <submittedName>
        <fullName evidence="1">Uncharacterized protein</fullName>
    </submittedName>
</protein>
<dbReference type="AlphaFoldDB" id="A0AAN8FMZ9"/>
<evidence type="ECO:0000313" key="2">
    <source>
        <dbReference type="Proteomes" id="UP001331761"/>
    </source>
</evidence>
<keyword evidence="2" id="KW-1185">Reference proteome</keyword>
<gene>
    <name evidence="1" type="ORF">GCK32_016266</name>
</gene>
<dbReference type="Proteomes" id="UP001331761">
    <property type="component" value="Unassembled WGS sequence"/>
</dbReference>
<reference evidence="1 2" key="1">
    <citation type="submission" date="2019-10" db="EMBL/GenBank/DDBJ databases">
        <title>Assembly and Annotation for the nematode Trichostrongylus colubriformis.</title>
        <authorList>
            <person name="Martin J."/>
        </authorList>
    </citation>
    <scope>NUCLEOTIDE SEQUENCE [LARGE SCALE GENOMIC DNA]</scope>
    <source>
        <strain evidence="1">G859</strain>
        <tissue evidence="1">Whole worm</tissue>
    </source>
</reference>
<organism evidence="1 2">
    <name type="scientific">Trichostrongylus colubriformis</name>
    <name type="common">Black scour worm</name>
    <dbReference type="NCBI Taxonomy" id="6319"/>
    <lineage>
        <taxon>Eukaryota</taxon>
        <taxon>Metazoa</taxon>
        <taxon>Ecdysozoa</taxon>
        <taxon>Nematoda</taxon>
        <taxon>Chromadorea</taxon>
        <taxon>Rhabditida</taxon>
        <taxon>Rhabditina</taxon>
        <taxon>Rhabditomorpha</taxon>
        <taxon>Strongyloidea</taxon>
        <taxon>Trichostrongylidae</taxon>
        <taxon>Trichostrongylus</taxon>
    </lineage>
</organism>
<proteinExistence type="predicted"/>
<dbReference type="EMBL" id="WIXE01010853">
    <property type="protein sequence ID" value="KAK5977262.1"/>
    <property type="molecule type" value="Genomic_DNA"/>
</dbReference>
<name>A0AAN8FMZ9_TRICO</name>
<evidence type="ECO:0000313" key="1">
    <source>
        <dbReference type="EMBL" id="KAK5977262.1"/>
    </source>
</evidence>